<evidence type="ECO:0000313" key="1">
    <source>
        <dbReference type="EMBL" id="DAF46449.1"/>
    </source>
</evidence>
<organism evidence="1">
    <name type="scientific">Siphoviridae sp. ctdau33</name>
    <dbReference type="NCBI Taxonomy" id="2827902"/>
    <lineage>
        <taxon>Viruses</taxon>
        <taxon>Duplodnaviria</taxon>
        <taxon>Heunggongvirae</taxon>
        <taxon>Uroviricota</taxon>
        <taxon>Caudoviricetes</taxon>
    </lineage>
</organism>
<name>A0A8S5S678_9CAUD</name>
<dbReference type="InterPro" id="IPR025267">
    <property type="entry name" value="ORF017-like"/>
</dbReference>
<sequence length="426" mass="45321">MNTICDMYLMPVVLNLFDGNTNTTLDAGLSDEMKTYYSMRLINLAEPELIHDQFGQKHPIPKNSGKTIEFRKYDSLPKALVPLTEGVTPAGQKLSMGVIRATIKQYGGYIELSDILELTAIDNNLVQATRLLASQAGRTSDTITREVLAGGTNVVYAGGAKDRSELVGGDATEANNKYLSVDDIRKAVRALKVMNAQKINGYFAGIIHPDTAYDLMSDKKWVDVKTYSDPDGIYEGEIGKIEGVRFVETTEAKIFHAPDLVIADGSNAAVRDLTVKSASGKVITVTEALSTNQAAALTGREILVGSELMEVASAAAGAAGAATITVKDSPATTPAASTVIYPGEGGAKGRDVYSTLIVGADAYGVTELEGGGLQHIVKQLGSSGTADPLNQRATAGWKLTKVAERLVEQYMVRIESASTFESGLMN</sequence>
<dbReference type="EMBL" id="BK032538">
    <property type="protein sequence ID" value="DAF46449.1"/>
    <property type="molecule type" value="Genomic_DNA"/>
</dbReference>
<dbReference type="Pfam" id="PF13252">
    <property type="entry name" value="Phage_capsid_3"/>
    <property type="match status" value="1"/>
</dbReference>
<dbReference type="NCBIfam" id="TIGR04387">
    <property type="entry name" value="capsid_maj_N4"/>
    <property type="match status" value="2"/>
</dbReference>
<protein>
    <submittedName>
        <fullName evidence="1">Major capsid protein</fullName>
    </submittedName>
</protein>
<reference evidence="1" key="1">
    <citation type="journal article" date="2021" name="Proc. Natl. Acad. Sci. U.S.A.">
        <title>A Catalog of Tens of Thousands of Viruses from Human Metagenomes Reveals Hidden Associations with Chronic Diseases.</title>
        <authorList>
            <person name="Tisza M.J."/>
            <person name="Buck C.B."/>
        </authorList>
    </citation>
    <scope>NUCLEOTIDE SEQUENCE</scope>
    <source>
        <strain evidence="1">Ctdau33</strain>
    </source>
</reference>
<proteinExistence type="predicted"/>
<accession>A0A8S5S678</accession>